<accession>A0A8S5SQH5</accession>
<evidence type="ECO:0000313" key="1">
    <source>
        <dbReference type="EMBL" id="DAF53059.1"/>
    </source>
</evidence>
<reference evidence="1" key="1">
    <citation type="journal article" date="2021" name="Proc. Natl. Acad. Sci. U.S.A.">
        <title>A Catalog of Tens of Thousands of Viruses from Human Metagenomes Reveals Hidden Associations with Chronic Diseases.</title>
        <authorList>
            <person name="Tisza M.J."/>
            <person name="Buck C.B."/>
        </authorList>
    </citation>
    <scope>NUCLEOTIDE SEQUENCE</scope>
    <source>
        <strain evidence="1">CtJyX12</strain>
    </source>
</reference>
<name>A0A8S5SQH5_9CAUD</name>
<organism evidence="1">
    <name type="scientific">Siphoviridae sp. ctJyX12</name>
    <dbReference type="NCBI Taxonomy" id="2827840"/>
    <lineage>
        <taxon>Viruses</taxon>
        <taxon>Duplodnaviria</taxon>
        <taxon>Heunggongvirae</taxon>
        <taxon>Uroviricota</taxon>
        <taxon>Caudoviricetes</taxon>
    </lineage>
</organism>
<protein>
    <submittedName>
        <fullName evidence="1">Uncharacterized protein</fullName>
    </submittedName>
</protein>
<sequence length="40" mass="4119">MSMLSSSVRCGCRTISCGVVGTSHLTGEEPSVGGVFEEDL</sequence>
<dbReference type="EMBL" id="BK032646">
    <property type="protein sequence ID" value="DAF53059.1"/>
    <property type="molecule type" value="Genomic_DNA"/>
</dbReference>
<proteinExistence type="predicted"/>